<keyword evidence="1" id="KW-0812">Transmembrane</keyword>
<feature type="transmembrane region" description="Helical" evidence="1">
    <location>
        <begin position="206"/>
        <end position="228"/>
    </location>
</feature>
<evidence type="ECO:0000313" key="3">
    <source>
        <dbReference type="Proteomes" id="UP000185766"/>
    </source>
</evidence>
<gene>
    <name evidence="2" type="ORF">SAMN05216214_10894</name>
</gene>
<evidence type="ECO:0008006" key="4">
    <source>
        <dbReference type="Google" id="ProtNLM"/>
    </source>
</evidence>
<feature type="transmembrane region" description="Helical" evidence="1">
    <location>
        <begin position="128"/>
        <end position="150"/>
    </location>
</feature>
<name>A0A1H7ML55_9GAMM</name>
<dbReference type="EMBL" id="FOAS01000008">
    <property type="protein sequence ID" value="SEL11357.1"/>
    <property type="molecule type" value="Genomic_DNA"/>
</dbReference>
<keyword evidence="1" id="KW-0472">Membrane</keyword>
<dbReference type="Proteomes" id="UP000185766">
    <property type="component" value="Unassembled WGS sequence"/>
</dbReference>
<dbReference type="AlphaFoldDB" id="A0A1H7ML55"/>
<proteinExistence type="predicted"/>
<reference evidence="2 3" key="1">
    <citation type="submission" date="2016-10" db="EMBL/GenBank/DDBJ databases">
        <authorList>
            <person name="de Groot N.N."/>
        </authorList>
    </citation>
    <scope>NUCLEOTIDE SEQUENCE [LARGE SCALE GENOMIC DNA]</scope>
    <source>
        <strain evidence="2 3">JCM 19513</strain>
    </source>
</reference>
<accession>A0A1H7ML55</accession>
<evidence type="ECO:0000313" key="2">
    <source>
        <dbReference type="EMBL" id="SEL11357.1"/>
    </source>
</evidence>
<evidence type="ECO:0000256" key="1">
    <source>
        <dbReference type="SAM" id="Phobius"/>
    </source>
</evidence>
<keyword evidence="1" id="KW-1133">Transmembrane helix</keyword>
<sequence>MRRHGLLRLAERFQSMLYIGFCNLLRKAEPRLLGDIGDLSIQRGLAHGAQFQHFRQRLNPFRGELAELQFNTNISTVNSRHLSERCSAAARLVSCIPFNRLFDPAQFLTPISQLLLQSSQLCTKGPPLCLLTIVAALSGRYLAGLGLWALGQGQTLPLSWRVTFISAFIGTYSHVLLDALMHADLAPFAPFSLANPWLSLLSVMQLHWFCLIAGLIGITLWPLLAYWLGKRPR</sequence>
<keyword evidence="3" id="KW-1185">Reference proteome</keyword>
<protein>
    <recommendedName>
        <fullName evidence="4">Membrane-bound metal-dependent hydrolase</fullName>
    </recommendedName>
</protein>
<organism evidence="2 3">
    <name type="scientific">Atopomonas hussainii</name>
    <dbReference type="NCBI Taxonomy" id="1429083"/>
    <lineage>
        <taxon>Bacteria</taxon>
        <taxon>Pseudomonadati</taxon>
        <taxon>Pseudomonadota</taxon>
        <taxon>Gammaproteobacteria</taxon>
        <taxon>Pseudomonadales</taxon>
        <taxon>Pseudomonadaceae</taxon>
        <taxon>Atopomonas</taxon>
    </lineage>
</organism>